<feature type="non-terminal residue" evidence="1">
    <location>
        <position position="61"/>
    </location>
</feature>
<proteinExistence type="predicted"/>
<dbReference type="AlphaFoldDB" id="A0A8S3DFG8"/>
<evidence type="ECO:0000313" key="2">
    <source>
        <dbReference type="Proteomes" id="UP000681720"/>
    </source>
</evidence>
<organism evidence="1 2">
    <name type="scientific">Rotaria magnacalcarata</name>
    <dbReference type="NCBI Taxonomy" id="392030"/>
    <lineage>
        <taxon>Eukaryota</taxon>
        <taxon>Metazoa</taxon>
        <taxon>Spiralia</taxon>
        <taxon>Gnathifera</taxon>
        <taxon>Rotifera</taxon>
        <taxon>Eurotatoria</taxon>
        <taxon>Bdelloidea</taxon>
        <taxon>Philodinida</taxon>
        <taxon>Philodinidae</taxon>
        <taxon>Rotaria</taxon>
    </lineage>
</organism>
<comment type="caution">
    <text evidence="1">The sequence shown here is derived from an EMBL/GenBank/DDBJ whole genome shotgun (WGS) entry which is preliminary data.</text>
</comment>
<accession>A0A8S3DFG8</accession>
<protein>
    <submittedName>
        <fullName evidence="1">Uncharacterized protein</fullName>
    </submittedName>
</protein>
<evidence type="ECO:0000313" key="1">
    <source>
        <dbReference type="EMBL" id="CAF4995660.1"/>
    </source>
</evidence>
<dbReference type="Proteomes" id="UP000681720">
    <property type="component" value="Unassembled WGS sequence"/>
</dbReference>
<dbReference type="EMBL" id="CAJOBJ010205520">
    <property type="protein sequence ID" value="CAF4995660.1"/>
    <property type="molecule type" value="Genomic_DNA"/>
</dbReference>
<name>A0A8S3DFG8_9BILA</name>
<gene>
    <name evidence="1" type="ORF">GIL414_LOCUS56920</name>
</gene>
<feature type="non-terminal residue" evidence="1">
    <location>
        <position position="1"/>
    </location>
</feature>
<reference evidence="1" key="1">
    <citation type="submission" date="2021-02" db="EMBL/GenBank/DDBJ databases">
        <authorList>
            <person name="Nowell W R."/>
        </authorList>
    </citation>
    <scope>NUCLEOTIDE SEQUENCE</scope>
</reference>
<sequence length="61" mass="6840">IKGDDRIDRSAIIAAIGKIVPVADLESFGNLELENLIVNEQTFAIHKPYREVKLIRLLNVP</sequence>